<proteinExistence type="predicted"/>
<sequence length="89" mass="9726">MSEPPPDDQPPEETLDDLYDHAPCGYVTLDSRLRVVRINATLLSWLGVGKADVVGRKIQDVLTPAGRIFFRDPCVAASSQGGRRPAGRH</sequence>
<reference evidence="2 3" key="1">
    <citation type="submission" date="2020-04" db="EMBL/GenBank/DDBJ databases">
        <title>The Whole Genome Analysis of High salt-tolerant Sphingobium yanoikuyae YC-XJ2 with Aryl organophosphorus flame retardants (aryl-OPFRs)-degrading capacity and characteristics of Related phosphotriesterase.</title>
        <authorList>
            <person name="Li X."/>
        </authorList>
    </citation>
    <scope>NUCLEOTIDE SEQUENCE [LARGE SCALE GENOMIC DNA]</scope>
    <source>
        <strain evidence="2 3">YC-XJ2</strain>
        <plasmid evidence="3">p-b-sy</plasmid>
    </source>
</reference>
<protein>
    <submittedName>
        <fullName evidence="2">PAS domain-containing protein</fullName>
    </submittedName>
</protein>
<dbReference type="Pfam" id="PF08448">
    <property type="entry name" value="PAS_4"/>
    <property type="match status" value="1"/>
</dbReference>
<keyword evidence="2" id="KW-0614">Plasmid</keyword>
<dbReference type="SMART" id="SM00091">
    <property type="entry name" value="PAS"/>
    <property type="match status" value="1"/>
</dbReference>
<evidence type="ECO:0000313" key="3">
    <source>
        <dbReference type="Proteomes" id="UP000502611"/>
    </source>
</evidence>
<dbReference type="InterPro" id="IPR013656">
    <property type="entry name" value="PAS_4"/>
</dbReference>
<gene>
    <name evidence="2" type="ORF">HH800_27585</name>
</gene>
<name>A0A6M4GFS2_SPHYA</name>
<evidence type="ECO:0000259" key="1">
    <source>
        <dbReference type="PROSITE" id="PS50112"/>
    </source>
</evidence>
<dbReference type="SUPFAM" id="SSF55785">
    <property type="entry name" value="PYP-like sensor domain (PAS domain)"/>
    <property type="match status" value="1"/>
</dbReference>
<feature type="domain" description="PAS" evidence="1">
    <location>
        <begin position="11"/>
        <end position="64"/>
    </location>
</feature>
<geneLocation type="plasmid" evidence="3">
    <name>p-b-sy</name>
</geneLocation>
<dbReference type="Proteomes" id="UP000502611">
    <property type="component" value="Plasmid p-B-Sy"/>
</dbReference>
<dbReference type="EMBL" id="CP053023">
    <property type="protein sequence ID" value="QJR06015.1"/>
    <property type="molecule type" value="Genomic_DNA"/>
</dbReference>
<organism evidence="2 3">
    <name type="scientific">Sphingobium yanoikuyae</name>
    <name type="common">Sphingomonas yanoikuyae</name>
    <dbReference type="NCBI Taxonomy" id="13690"/>
    <lineage>
        <taxon>Bacteria</taxon>
        <taxon>Pseudomonadati</taxon>
        <taxon>Pseudomonadota</taxon>
        <taxon>Alphaproteobacteria</taxon>
        <taxon>Sphingomonadales</taxon>
        <taxon>Sphingomonadaceae</taxon>
        <taxon>Sphingobium</taxon>
    </lineage>
</organism>
<accession>A0A6M4GFS2</accession>
<dbReference type="PROSITE" id="PS50112">
    <property type="entry name" value="PAS"/>
    <property type="match status" value="1"/>
</dbReference>
<dbReference type="InterPro" id="IPR035965">
    <property type="entry name" value="PAS-like_dom_sf"/>
</dbReference>
<dbReference type="InterPro" id="IPR000014">
    <property type="entry name" value="PAS"/>
</dbReference>
<dbReference type="AlphaFoldDB" id="A0A6M4GFS2"/>
<dbReference type="Gene3D" id="3.30.450.20">
    <property type="entry name" value="PAS domain"/>
    <property type="match status" value="1"/>
</dbReference>
<evidence type="ECO:0000313" key="2">
    <source>
        <dbReference type="EMBL" id="QJR06015.1"/>
    </source>
</evidence>
<dbReference type="RefSeq" id="WP_169800216.1">
    <property type="nucleotide sequence ID" value="NZ_CP053023.1"/>
</dbReference>